<dbReference type="AlphaFoldDB" id="A0A7S1MG92"/>
<organism evidence="2">
    <name type="scientific">Alexandrium catenella</name>
    <name type="common">Red tide dinoflagellate</name>
    <name type="synonym">Gonyaulax catenella</name>
    <dbReference type="NCBI Taxonomy" id="2925"/>
    <lineage>
        <taxon>Eukaryota</taxon>
        <taxon>Sar</taxon>
        <taxon>Alveolata</taxon>
        <taxon>Dinophyceae</taxon>
        <taxon>Gonyaulacales</taxon>
        <taxon>Pyrocystaceae</taxon>
        <taxon>Alexandrium</taxon>
    </lineage>
</organism>
<protein>
    <submittedName>
        <fullName evidence="2">Uncharacterized protein</fullName>
    </submittedName>
</protein>
<keyword evidence="1" id="KW-0812">Transmembrane</keyword>
<accession>A0A7S1MG92</accession>
<evidence type="ECO:0000313" key="2">
    <source>
        <dbReference type="EMBL" id="CAD9130844.1"/>
    </source>
</evidence>
<feature type="transmembrane region" description="Helical" evidence="1">
    <location>
        <begin position="61"/>
        <end position="83"/>
    </location>
</feature>
<evidence type="ECO:0000256" key="1">
    <source>
        <dbReference type="SAM" id="Phobius"/>
    </source>
</evidence>
<name>A0A7S1MG92_ALECA</name>
<proteinExistence type="predicted"/>
<feature type="transmembrane region" description="Helical" evidence="1">
    <location>
        <begin position="28"/>
        <end position="49"/>
    </location>
</feature>
<dbReference type="EMBL" id="HBGE01036461">
    <property type="protein sequence ID" value="CAD9130844.1"/>
    <property type="molecule type" value="Transcribed_RNA"/>
</dbReference>
<keyword evidence="1" id="KW-0472">Membrane</keyword>
<sequence>MSSLSPQELPAVTATKTYTVTCGMGGGLGFFFGMTVGQLGAFFGCFFSGSKDGQGNWQPNWWALCFLGNAITGIQGLTNPAWFPARVRRHLDGFEAVSVAGCTARIPFDWIETVSVGETCASWCSSRKAPCAVITLNELGVKSWNCGCCPSLRQTRIKYCVDEWDQFLADNGLSAHP</sequence>
<gene>
    <name evidence="2" type="ORF">ACAT0790_LOCUS22055</name>
</gene>
<reference evidence="2" key="1">
    <citation type="submission" date="2021-01" db="EMBL/GenBank/DDBJ databases">
        <authorList>
            <person name="Corre E."/>
            <person name="Pelletier E."/>
            <person name="Niang G."/>
            <person name="Scheremetjew M."/>
            <person name="Finn R."/>
            <person name="Kale V."/>
            <person name="Holt S."/>
            <person name="Cochrane G."/>
            <person name="Meng A."/>
            <person name="Brown T."/>
            <person name="Cohen L."/>
        </authorList>
    </citation>
    <scope>NUCLEOTIDE SEQUENCE</scope>
    <source>
        <strain evidence="2">OF101</strain>
    </source>
</reference>
<keyword evidence="1" id="KW-1133">Transmembrane helix</keyword>